<feature type="region of interest" description="Disordered" evidence="1">
    <location>
        <begin position="1"/>
        <end position="44"/>
    </location>
</feature>
<name>A0A383W120_TETOB</name>
<reference evidence="2 3" key="1">
    <citation type="submission" date="2016-10" db="EMBL/GenBank/DDBJ databases">
        <authorList>
            <person name="Cai Z."/>
        </authorList>
    </citation>
    <scope>NUCLEOTIDE SEQUENCE [LARGE SCALE GENOMIC DNA]</scope>
</reference>
<evidence type="ECO:0000256" key="1">
    <source>
        <dbReference type="SAM" id="MobiDB-lite"/>
    </source>
</evidence>
<dbReference type="Proteomes" id="UP000256970">
    <property type="component" value="Unassembled WGS sequence"/>
</dbReference>
<proteinExistence type="predicted"/>
<protein>
    <submittedName>
        <fullName evidence="2">Uncharacterized protein</fullName>
    </submittedName>
</protein>
<gene>
    <name evidence="2" type="ORF">BQ4739_LOCUS11540</name>
</gene>
<organism evidence="2 3">
    <name type="scientific">Tetradesmus obliquus</name>
    <name type="common">Green alga</name>
    <name type="synonym">Acutodesmus obliquus</name>
    <dbReference type="NCBI Taxonomy" id="3088"/>
    <lineage>
        <taxon>Eukaryota</taxon>
        <taxon>Viridiplantae</taxon>
        <taxon>Chlorophyta</taxon>
        <taxon>core chlorophytes</taxon>
        <taxon>Chlorophyceae</taxon>
        <taxon>CS clade</taxon>
        <taxon>Sphaeropleales</taxon>
        <taxon>Scenedesmaceae</taxon>
        <taxon>Tetradesmus</taxon>
    </lineage>
</organism>
<evidence type="ECO:0000313" key="2">
    <source>
        <dbReference type="EMBL" id="SZX71388.1"/>
    </source>
</evidence>
<sequence>MSQEEGNEHTPSATPSRSGSSGSGDEASGSPATQNEAGEQHAGPLLPHQLIPAHIKDKEKVDVRRGMLKTATKELGALLQSFQSLQESSSLQDSSSSSEELAAAVLCSKLMKRRTLLCCKADPQQPDTRLLRPLQVLCEAKVSAASPAFIKCSCDSCSSSGSSSFNSVREFAAHARQVTGQEAVVVEAQSELSWQVRHNVLVLDLELLGFSRPEVRCGLLARLLSFRRSRS</sequence>
<dbReference type="AlphaFoldDB" id="A0A383W120"/>
<evidence type="ECO:0000313" key="3">
    <source>
        <dbReference type="Proteomes" id="UP000256970"/>
    </source>
</evidence>
<dbReference type="EMBL" id="FNXT01001049">
    <property type="protein sequence ID" value="SZX71388.1"/>
    <property type="molecule type" value="Genomic_DNA"/>
</dbReference>
<feature type="compositionally biased region" description="Low complexity" evidence="1">
    <location>
        <begin position="11"/>
        <end position="32"/>
    </location>
</feature>
<accession>A0A383W120</accession>
<keyword evidence="3" id="KW-1185">Reference proteome</keyword>